<reference evidence="10 11" key="1">
    <citation type="submission" date="2014-11" db="EMBL/GenBank/DDBJ databases">
        <title>Genome of a novel goose pathogen.</title>
        <authorList>
            <person name="Hansen C.M."/>
            <person name="Hueffer K."/>
            <person name="Choi S.C."/>
        </authorList>
    </citation>
    <scope>NUCLEOTIDE SEQUENCE [LARGE SCALE GENOMIC DNA]</scope>
    <source>
        <strain evidence="10 11">KH1503</strain>
    </source>
</reference>
<dbReference type="HAMAP" id="MF_00002">
    <property type="entry name" value="Asp_carb_tr_reg"/>
    <property type="match status" value="1"/>
</dbReference>
<protein>
    <recommendedName>
        <fullName evidence="3 7">Aspartate carbamoyltransferase regulatory chain</fullName>
    </recommendedName>
</protein>
<keyword evidence="11" id="KW-1185">Reference proteome</keyword>
<evidence type="ECO:0000256" key="4">
    <source>
        <dbReference type="ARBA" id="ARBA00022723"/>
    </source>
</evidence>
<sequence>MTQKQYSVEAIQNGTVIDHIPAGRGLAILRQFKLLHYGSAVTVGFNLPSKTQGSKDIIKISGVHLDEKAANRLALFAPEATVNVIEDFQVVRKMHLRLPDTISEVLRCPNTNCASHGEPVRSRFYVRGSGGQTKLKCHYCEKTFPRDFVAEA</sequence>
<dbReference type="InterPro" id="IPR036793">
    <property type="entry name" value="Asp_carbatrfase_reg_N_sf"/>
</dbReference>
<dbReference type="OrthoDB" id="5599321at2"/>
<dbReference type="GO" id="GO:0006207">
    <property type="term" value="P:'de novo' pyrimidine nucleobase biosynthetic process"/>
    <property type="evidence" value="ECO:0007669"/>
    <property type="project" value="InterPro"/>
</dbReference>
<feature type="binding site" evidence="7">
    <location>
        <position position="140"/>
    </location>
    <ligand>
        <name>Zn(2+)</name>
        <dbReference type="ChEBI" id="CHEBI:29105"/>
    </ligand>
</feature>
<feature type="domain" description="Aspartate carbamoyltransferase regulatory subunit N-terminal" evidence="8">
    <location>
        <begin position="7"/>
        <end position="96"/>
    </location>
</feature>
<evidence type="ECO:0000313" key="11">
    <source>
        <dbReference type="Proteomes" id="UP000036027"/>
    </source>
</evidence>
<dbReference type="PATRIC" id="fig|1470200.3.peg.150"/>
<dbReference type="EMBL" id="JTDO01000001">
    <property type="protein sequence ID" value="KLT73878.1"/>
    <property type="molecule type" value="Genomic_DNA"/>
</dbReference>
<comment type="subunit">
    <text evidence="7">Contains catalytic and regulatory chains.</text>
</comment>
<dbReference type="PANTHER" id="PTHR35805">
    <property type="entry name" value="ASPARTATE CARBAMOYLTRANSFERASE REGULATORY CHAIN"/>
    <property type="match status" value="1"/>
</dbReference>
<comment type="function">
    <text evidence="1 7">Involved in allosteric regulation of aspartate carbamoyltransferase.</text>
</comment>
<feature type="binding site" evidence="7">
    <location>
        <position position="113"/>
    </location>
    <ligand>
        <name>Zn(2+)</name>
        <dbReference type="ChEBI" id="CHEBI:29105"/>
    </ligand>
</feature>
<dbReference type="RefSeq" id="WP_047759971.1">
    <property type="nucleotide sequence ID" value="NZ_CP091510.1"/>
</dbReference>
<evidence type="ECO:0000259" key="9">
    <source>
        <dbReference type="Pfam" id="PF02748"/>
    </source>
</evidence>
<evidence type="ECO:0000256" key="7">
    <source>
        <dbReference type="HAMAP-Rule" id="MF_00002"/>
    </source>
</evidence>
<dbReference type="Proteomes" id="UP000036027">
    <property type="component" value="Unassembled WGS sequence"/>
</dbReference>
<keyword evidence="6 7" id="KW-0665">Pyrimidine biosynthesis</keyword>
<dbReference type="InterPro" id="IPR002801">
    <property type="entry name" value="Asp_carbamoylTrfase_reg"/>
</dbReference>
<dbReference type="Gene3D" id="3.30.70.140">
    <property type="entry name" value="Aspartate carbamoyltransferase regulatory subunit, N-terminal domain"/>
    <property type="match status" value="1"/>
</dbReference>
<evidence type="ECO:0000256" key="2">
    <source>
        <dbReference type="ARBA" id="ARBA00010498"/>
    </source>
</evidence>
<name>A0A0J1C6B8_9NEIS</name>
<organism evidence="10 11">
    <name type="scientific">Neisseria arctica</name>
    <dbReference type="NCBI Taxonomy" id="1470200"/>
    <lineage>
        <taxon>Bacteria</taxon>
        <taxon>Pseudomonadati</taxon>
        <taxon>Pseudomonadota</taxon>
        <taxon>Betaproteobacteria</taxon>
        <taxon>Neisseriales</taxon>
        <taxon>Neisseriaceae</taxon>
        <taxon>Neisseria</taxon>
    </lineage>
</organism>
<dbReference type="InterPro" id="IPR020545">
    <property type="entry name" value="Asp_carbamoyltransf_reg_N"/>
</dbReference>
<dbReference type="GO" id="GO:0016740">
    <property type="term" value="F:transferase activity"/>
    <property type="evidence" value="ECO:0007669"/>
    <property type="project" value="UniProtKB-KW"/>
</dbReference>
<evidence type="ECO:0000256" key="5">
    <source>
        <dbReference type="ARBA" id="ARBA00022833"/>
    </source>
</evidence>
<dbReference type="GO" id="GO:0046872">
    <property type="term" value="F:metal ion binding"/>
    <property type="evidence" value="ECO:0007669"/>
    <property type="project" value="UniProtKB-KW"/>
</dbReference>
<dbReference type="NCBIfam" id="TIGR00240">
    <property type="entry name" value="ATCase_reg"/>
    <property type="match status" value="1"/>
</dbReference>
<dbReference type="GO" id="GO:0006221">
    <property type="term" value="P:pyrimidine nucleotide biosynthetic process"/>
    <property type="evidence" value="ECO:0007669"/>
    <property type="project" value="UniProtKB-UniRule"/>
</dbReference>
<dbReference type="STRING" id="1470200.PL75_00640"/>
<proteinExistence type="inferred from homology"/>
<comment type="cofactor">
    <cofactor evidence="7">
        <name>Zn(2+)</name>
        <dbReference type="ChEBI" id="CHEBI:29105"/>
    </cofactor>
    <text evidence="7">Binds 1 zinc ion per subunit.</text>
</comment>
<keyword evidence="4 7" id="KW-0479">Metal-binding</keyword>
<evidence type="ECO:0000259" key="8">
    <source>
        <dbReference type="Pfam" id="PF01948"/>
    </source>
</evidence>
<evidence type="ECO:0000313" key="10">
    <source>
        <dbReference type="EMBL" id="KLT73878.1"/>
    </source>
</evidence>
<dbReference type="GO" id="GO:0009347">
    <property type="term" value="C:aspartate carbamoyltransferase complex"/>
    <property type="evidence" value="ECO:0007669"/>
    <property type="project" value="InterPro"/>
</dbReference>
<keyword evidence="10" id="KW-0808">Transferase</keyword>
<comment type="similarity">
    <text evidence="2 7">Belongs to the PyrI family.</text>
</comment>
<accession>A0A0J1C6B8</accession>
<dbReference type="Gene3D" id="2.30.30.20">
    <property type="entry name" value="Aspartate carbamoyltransferase regulatory subunit, C-terminal domain"/>
    <property type="match status" value="1"/>
</dbReference>
<evidence type="ECO:0000256" key="6">
    <source>
        <dbReference type="ARBA" id="ARBA00022975"/>
    </source>
</evidence>
<feature type="domain" description="Aspartate carbamoyltransferase regulatory subunit C-terminal" evidence="9">
    <location>
        <begin position="102"/>
        <end position="147"/>
    </location>
</feature>
<dbReference type="InterPro" id="IPR036792">
    <property type="entry name" value="Asp_carbatrfase_reg_C_sf"/>
</dbReference>
<keyword evidence="5 7" id="KW-0862">Zinc</keyword>
<dbReference type="Pfam" id="PF01948">
    <property type="entry name" value="PyrI"/>
    <property type="match status" value="1"/>
</dbReference>
<evidence type="ECO:0000256" key="1">
    <source>
        <dbReference type="ARBA" id="ARBA00002565"/>
    </source>
</evidence>
<dbReference type="InterPro" id="IPR020542">
    <property type="entry name" value="Asp_carbamoyltrfase_reg_C"/>
</dbReference>
<feature type="binding site" evidence="7">
    <location>
        <position position="108"/>
    </location>
    <ligand>
        <name>Zn(2+)</name>
        <dbReference type="ChEBI" id="CHEBI:29105"/>
    </ligand>
</feature>
<dbReference type="Pfam" id="PF02748">
    <property type="entry name" value="PyrI_C"/>
    <property type="match status" value="1"/>
</dbReference>
<dbReference type="SUPFAM" id="SSF54893">
    <property type="entry name" value="Aspartate carbamoyltransferase, Regulatory-chain, N-terminal domain"/>
    <property type="match status" value="1"/>
</dbReference>
<evidence type="ECO:0000256" key="3">
    <source>
        <dbReference type="ARBA" id="ARBA00021764"/>
    </source>
</evidence>
<comment type="caution">
    <text evidence="10">The sequence shown here is derived from an EMBL/GenBank/DDBJ whole genome shotgun (WGS) entry which is preliminary data.</text>
</comment>
<gene>
    <name evidence="7" type="primary">pyrI</name>
    <name evidence="10" type="ORF">PL75_00640</name>
</gene>
<feature type="binding site" evidence="7">
    <location>
        <position position="137"/>
    </location>
    <ligand>
        <name>Zn(2+)</name>
        <dbReference type="ChEBI" id="CHEBI:29105"/>
    </ligand>
</feature>
<dbReference type="PANTHER" id="PTHR35805:SF1">
    <property type="entry name" value="ASPARTATE CARBAMOYLTRANSFERASE REGULATORY CHAIN"/>
    <property type="match status" value="1"/>
</dbReference>
<dbReference type="AlphaFoldDB" id="A0A0J1C6B8"/>
<dbReference type="SUPFAM" id="SSF57825">
    <property type="entry name" value="Aspartate carbamoyltransferase, Regulatory-chain, C-terminal domain"/>
    <property type="match status" value="1"/>
</dbReference>